<proteinExistence type="predicted"/>
<sequence>MSEDWTPTGATRKAKMMERIDPTFYAASQAEQGEAVGAGAMVAAYSGDATRIVEVFGSITARPEKIEVPR</sequence>
<dbReference type="Proteomes" id="UP001190700">
    <property type="component" value="Unassembled WGS sequence"/>
</dbReference>
<name>A0AAE0FUT9_9CHLO</name>
<organism evidence="1 2">
    <name type="scientific">Cymbomonas tetramitiformis</name>
    <dbReference type="NCBI Taxonomy" id="36881"/>
    <lineage>
        <taxon>Eukaryota</taxon>
        <taxon>Viridiplantae</taxon>
        <taxon>Chlorophyta</taxon>
        <taxon>Pyramimonadophyceae</taxon>
        <taxon>Pyramimonadales</taxon>
        <taxon>Pyramimonadaceae</taxon>
        <taxon>Cymbomonas</taxon>
    </lineage>
</organism>
<reference evidence="1 2" key="1">
    <citation type="journal article" date="2015" name="Genome Biol. Evol.">
        <title>Comparative Genomics of a Bacterivorous Green Alga Reveals Evolutionary Causalities and Consequences of Phago-Mixotrophic Mode of Nutrition.</title>
        <authorList>
            <person name="Burns J.A."/>
            <person name="Paasch A."/>
            <person name="Narechania A."/>
            <person name="Kim E."/>
        </authorList>
    </citation>
    <scope>NUCLEOTIDE SEQUENCE [LARGE SCALE GENOMIC DNA]</scope>
    <source>
        <strain evidence="1 2">PLY_AMNH</strain>
    </source>
</reference>
<gene>
    <name evidence="1" type="ORF">CYMTET_24946</name>
</gene>
<comment type="caution">
    <text evidence="1">The sequence shown here is derived from an EMBL/GenBank/DDBJ whole genome shotgun (WGS) entry which is preliminary data.</text>
</comment>
<keyword evidence="2" id="KW-1185">Reference proteome</keyword>
<evidence type="ECO:0000313" key="1">
    <source>
        <dbReference type="EMBL" id="KAK3266429.1"/>
    </source>
</evidence>
<dbReference type="AlphaFoldDB" id="A0AAE0FUT9"/>
<evidence type="ECO:0000313" key="2">
    <source>
        <dbReference type="Proteomes" id="UP001190700"/>
    </source>
</evidence>
<protein>
    <submittedName>
        <fullName evidence="1">Uncharacterized protein</fullName>
    </submittedName>
</protein>
<accession>A0AAE0FUT9</accession>
<dbReference type="EMBL" id="LGRX02013098">
    <property type="protein sequence ID" value="KAK3266429.1"/>
    <property type="molecule type" value="Genomic_DNA"/>
</dbReference>